<comment type="caution">
    <text evidence="1">The sequence shown here is derived from an EMBL/GenBank/DDBJ whole genome shotgun (WGS) entry which is preliminary data.</text>
</comment>
<accession>A0ACB6G294</accession>
<reference evidence="1 2" key="1">
    <citation type="journal article" date="2019" name="bioRxiv">
        <title>Genomics, evolutionary history and diagnostics of the Alternaria alternata species group including apple and Asian pear pathotypes.</title>
        <authorList>
            <person name="Armitage A.D."/>
            <person name="Cockerton H.M."/>
            <person name="Sreenivasaprasad S."/>
            <person name="Woodhall J.W."/>
            <person name="Lane C.R."/>
            <person name="Harrison R.J."/>
            <person name="Clarkson J.P."/>
        </authorList>
    </citation>
    <scope>NUCLEOTIDE SEQUENCE [LARGE SCALE GENOMIC DNA]</scope>
    <source>
        <strain evidence="1 2">FERA 650</strain>
    </source>
</reference>
<dbReference type="Proteomes" id="UP000293547">
    <property type="component" value="Unassembled WGS sequence"/>
</dbReference>
<proteinExistence type="predicted"/>
<dbReference type="EMBL" id="PDWZ02000001">
    <property type="protein sequence ID" value="KAB2110817.1"/>
    <property type="molecule type" value="Genomic_DNA"/>
</dbReference>
<keyword evidence="2" id="KW-1185">Reference proteome</keyword>
<sequence>MKDIPFDLDNDDYDYVPSDGEDNEPILPVRSRKRRKTITPSVSVRGRRSDSKGNHDLLRSLSVKEVKEIPHAKEQEEEENMKVRKKYEAKAKSDVDVANAKKEKSKLEINYSYNFKLYSSTSAKGTSERWFIYCKSAKSKPEKIFGAKEKVPKDQLLYVKWNNLTQKERVQHSNSFRKYLNATIPGFTLRRKTR</sequence>
<evidence type="ECO:0000313" key="2">
    <source>
        <dbReference type="Proteomes" id="UP000293547"/>
    </source>
</evidence>
<evidence type="ECO:0000313" key="1">
    <source>
        <dbReference type="EMBL" id="KAB2110817.1"/>
    </source>
</evidence>
<name>A0ACB6G294_9PLEO</name>
<gene>
    <name evidence="1" type="ORF">AG0111_0g524</name>
</gene>
<organism evidence="1 2">
    <name type="scientific">Alternaria gaisen</name>
    <dbReference type="NCBI Taxonomy" id="167740"/>
    <lineage>
        <taxon>Eukaryota</taxon>
        <taxon>Fungi</taxon>
        <taxon>Dikarya</taxon>
        <taxon>Ascomycota</taxon>
        <taxon>Pezizomycotina</taxon>
        <taxon>Dothideomycetes</taxon>
        <taxon>Pleosporomycetidae</taxon>
        <taxon>Pleosporales</taxon>
        <taxon>Pleosporineae</taxon>
        <taxon>Pleosporaceae</taxon>
        <taxon>Alternaria</taxon>
        <taxon>Alternaria sect. Alternaria</taxon>
    </lineage>
</organism>
<protein>
    <submittedName>
        <fullName evidence="1">Uncharacterized protein</fullName>
    </submittedName>
</protein>